<comment type="caution">
    <text evidence="1">The sequence shown here is derived from an EMBL/GenBank/DDBJ whole genome shotgun (WGS) entry which is preliminary data.</text>
</comment>
<dbReference type="EMBL" id="NXLX01000021">
    <property type="protein sequence ID" value="RDU72340.1"/>
    <property type="molecule type" value="Genomic_DNA"/>
</dbReference>
<keyword evidence="2" id="KW-1185">Reference proteome</keyword>
<reference evidence="1 2" key="1">
    <citation type="submission" date="2018-04" db="EMBL/GenBank/DDBJ databases">
        <title>Novel Campyloabacter and Helicobacter Species and Strains.</title>
        <authorList>
            <person name="Mannion A.J."/>
            <person name="Shen Z."/>
            <person name="Fox J.G."/>
        </authorList>
    </citation>
    <scope>NUCLEOTIDE SEQUENCE [LARGE SCALE GENOMIC DNA]</scope>
    <source>
        <strain evidence="1 2">MIT 04-9362</strain>
    </source>
</reference>
<sequence>MSGQFTTMRKLFIFVFLSLFVFAKDKSKIIDFFEKYKNNFALPESLSKAYDEILNQVRLNNNSSVEKKLTIFLLTSLSVPDVFNVNFEKNIQKIKEQKIDIQTAYVFAGFPKEKNGIEKFLFRMGGLREDPRKIIEIIKTRAMSAGMTEKEYMQSQADKEGIDIQSYAKKLYYDEIGKPEKINTILKILPHLFKRYSIDRVPAYFIGECPIFNTDFDLDECDFDYYAYGDMSLETFLKYSSINNQKYNKIYFSLIESVR</sequence>
<protein>
    <submittedName>
        <fullName evidence="1">Uncharacterized protein</fullName>
    </submittedName>
</protein>
<dbReference type="AlphaFoldDB" id="A0A3D8J534"/>
<proteinExistence type="predicted"/>
<evidence type="ECO:0000313" key="2">
    <source>
        <dbReference type="Proteomes" id="UP000256695"/>
    </source>
</evidence>
<evidence type="ECO:0000313" key="1">
    <source>
        <dbReference type="EMBL" id="RDU72340.1"/>
    </source>
</evidence>
<accession>A0A3D8J534</accession>
<organism evidence="1 2">
    <name type="scientific">Helicobacter anseris</name>
    <dbReference type="NCBI Taxonomy" id="375926"/>
    <lineage>
        <taxon>Bacteria</taxon>
        <taxon>Pseudomonadati</taxon>
        <taxon>Campylobacterota</taxon>
        <taxon>Epsilonproteobacteria</taxon>
        <taxon>Campylobacterales</taxon>
        <taxon>Helicobacteraceae</taxon>
        <taxon>Helicobacter</taxon>
    </lineage>
</organism>
<dbReference type="Pfam" id="PF09673">
    <property type="entry name" value="TrbC_Ftype"/>
    <property type="match status" value="1"/>
</dbReference>
<dbReference type="Proteomes" id="UP000256695">
    <property type="component" value="Unassembled WGS sequence"/>
</dbReference>
<dbReference type="InterPro" id="IPR019106">
    <property type="entry name" value="T4SS_TrbC"/>
</dbReference>
<gene>
    <name evidence="1" type="ORF">CQA57_06985</name>
</gene>
<name>A0A3D8J534_9HELI</name>